<dbReference type="SUPFAM" id="SSF54631">
    <property type="entry name" value="CBS-domain pair"/>
    <property type="match status" value="1"/>
</dbReference>
<feature type="domain" description="CBS" evidence="3">
    <location>
        <begin position="25"/>
        <end position="82"/>
    </location>
</feature>
<dbReference type="STRING" id="1555112.LIP_0071"/>
<dbReference type="PANTHER" id="PTHR48108:SF34">
    <property type="entry name" value="CBS DOMAIN-CONTAINING PROTEIN YHCV"/>
    <property type="match status" value="1"/>
</dbReference>
<evidence type="ECO:0000256" key="2">
    <source>
        <dbReference type="PROSITE-ProRule" id="PRU00703"/>
    </source>
</evidence>
<reference evidence="5" key="2">
    <citation type="journal article" date="2016" name="Int. J. Syst. Evol. Microbiol.">
        <title>Complete genome sequence and cell structure of Limnochorda pilosa, a Gram-negative spore-former within the phylum Firmicutes.</title>
        <authorList>
            <person name="Watanabe M."/>
            <person name="Kojima H."/>
            <person name="Fukui M."/>
        </authorList>
    </citation>
    <scope>NUCLEOTIDE SEQUENCE [LARGE SCALE GENOMIC DNA]</scope>
    <source>
        <strain evidence="5">HC45</strain>
    </source>
</reference>
<dbReference type="GO" id="GO:0008773">
    <property type="term" value="F:[protein-PII] uridylyltransferase activity"/>
    <property type="evidence" value="ECO:0007669"/>
    <property type="project" value="InterPro"/>
</dbReference>
<organism evidence="4 5">
    <name type="scientific">Limnochorda pilosa</name>
    <dbReference type="NCBI Taxonomy" id="1555112"/>
    <lineage>
        <taxon>Bacteria</taxon>
        <taxon>Bacillati</taxon>
        <taxon>Bacillota</taxon>
        <taxon>Limnochordia</taxon>
        <taxon>Limnochordales</taxon>
        <taxon>Limnochordaceae</taxon>
        <taxon>Limnochorda</taxon>
    </lineage>
</organism>
<dbReference type="OrthoDB" id="9810963at2"/>
<dbReference type="InterPro" id="IPR051462">
    <property type="entry name" value="CBS_domain-containing"/>
</dbReference>
<evidence type="ECO:0000313" key="5">
    <source>
        <dbReference type="Proteomes" id="UP000065807"/>
    </source>
</evidence>
<dbReference type="KEGG" id="lpil:LIP_0071"/>
<dbReference type="Pfam" id="PF10335">
    <property type="entry name" value="DUF294_C"/>
    <property type="match status" value="1"/>
</dbReference>
<dbReference type="RefSeq" id="WP_068132811.1">
    <property type="nucleotide sequence ID" value="NZ_AP014924.1"/>
</dbReference>
<dbReference type="EMBL" id="AP014924">
    <property type="protein sequence ID" value="BAS25928.1"/>
    <property type="molecule type" value="Genomic_DNA"/>
</dbReference>
<dbReference type="Gene3D" id="1.20.120.330">
    <property type="entry name" value="Nucleotidyltransferases domain 2"/>
    <property type="match status" value="1"/>
</dbReference>
<evidence type="ECO:0000313" key="4">
    <source>
        <dbReference type="EMBL" id="BAS25928.1"/>
    </source>
</evidence>
<keyword evidence="1" id="KW-0677">Repeat</keyword>
<gene>
    <name evidence="4" type="ORF">LIP_0071</name>
</gene>
<dbReference type="InterPro" id="IPR046342">
    <property type="entry name" value="CBS_dom_sf"/>
</dbReference>
<dbReference type="PANTHER" id="PTHR48108">
    <property type="entry name" value="CBS DOMAIN-CONTAINING PROTEIN CBSX2, CHLOROPLASTIC"/>
    <property type="match status" value="1"/>
</dbReference>
<evidence type="ECO:0000259" key="3">
    <source>
        <dbReference type="PROSITE" id="PS51371"/>
    </source>
</evidence>
<keyword evidence="5" id="KW-1185">Reference proteome</keyword>
<evidence type="ECO:0000256" key="1">
    <source>
        <dbReference type="ARBA" id="ARBA00022737"/>
    </source>
</evidence>
<keyword evidence="2" id="KW-0129">CBS domain</keyword>
<dbReference type="InterPro" id="IPR043519">
    <property type="entry name" value="NT_sf"/>
</dbReference>
<dbReference type="PATRIC" id="fig|1555112.3.peg.71"/>
<dbReference type="Pfam" id="PF00571">
    <property type="entry name" value="CBS"/>
    <property type="match status" value="2"/>
</dbReference>
<dbReference type="Proteomes" id="UP000065807">
    <property type="component" value="Chromosome"/>
</dbReference>
<dbReference type="SUPFAM" id="SSF81301">
    <property type="entry name" value="Nucleotidyltransferase"/>
    <property type="match status" value="1"/>
</dbReference>
<reference evidence="5" key="1">
    <citation type="submission" date="2015-07" db="EMBL/GenBank/DDBJ databases">
        <title>Complete genome sequence and phylogenetic analysis of Limnochorda pilosa.</title>
        <authorList>
            <person name="Watanabe M."/>
            <person name="Kojima H."/>
            <person name="Fukui M."/>
        </authorList>
    </citation>
    <scope>NUCLEOTIDE SEQUENCE [LARGE SCALE GENOMIC DNA]</scope>
    <source>
        <strain evidence="5">HC45</strain>
    </source>
</reference>
<feature type="domain" description="CBS" evidence="3">
    <location>
        <begin position="90"/>
        <end position="153"/>
    </location>
</feature>
<sequence>MDEGERVRMPARGAVSFRQPVRELVRRPPVTCPRATRIAEAARLMQSRGVGSVVVVEEDGTPEGIVTDRDLRGKVVAAGLATDLPVARIMSRPLHTVAPEAPAVEALLEMLRRGIRHLPVVERQEGSPGRARLVGVVSTHDFLTFHQVQPLALQRQMEEQESLEALAALAPAVTNVVRTLLDDGVASADVARIVAQLNDTLVRRVLALTERTLAAEGYDQPPAPYCWLALGSEGRMEQVLRTDQDNALVYEPRPDIPDWATARYFERLAEKAVEGLARCGFPPCPAGVMATNARWRQPMKSWRGYFSDWIRNATNADLLSASVFFDLRPVWGEAPLATELWAHVTGEVAQWRSFLRHMAWAAVRFGPPLGPFGRIVVPRRGPGRGTLDVKLQGLLPLVSGLRVHALDLALTQTNTLERLRAASAEGRFSPPQVEELDAAYGVFMRLRLRQQLDDTAQGRLPSNRVALASINRAERAALVEGLRAVRRLQEDLRDRFATDLLFG</sequence>
<protein>
    <recommendedName>
        <fullName evidence="3">CBS domain-containing protein</fullName>
    </recommendedName>
</protein>
<dbReference type="InterPro" id="IPR000644">
    <property type="entry name" value="CBS_dom"/>
</dbReference>
<dbReference type="AlphaFoldDB" id="A0A0K2SFP4"/>
<dbReference type="Gene3D" id="3.10.580.10">
    <property type="entry name" value="CBS-domain"/>
    <property type="match status" value="1"/>
</dbReference>
<dbReference type="SMART" id="SM00116">
    <property type="entry name" value="CBS"/>
    <property type="match status" value="2"/>
</dbReference>
<accession>A0A0K2SFP4</accession>
<dbReference type="PROSITE" id="PS51371">
    <property type="entry name" value="CBS"/>
    <property type="match status" value="2"/>
</dbReference>
<name>A0A0K2SFP4_LIMPI</name>
<dbReference type="InterPro" id="IPR018821">
    <property type="entry name" value="DUF294_put_nucleoTrafse_sb-bd"/>
</dbReference>
<dbReference type="Pfam" id="PF03445">
    <property type="entry name" value="DUF294"/>
    <property type="match status" value="1"/>
</dbReference>
<proteinExistence type="predicted"/>
<dbReference type="InterPro" id="IPR005105">
    <property type="entry name" value="GlnD_Uridyltrans_N"/>
</dbReference>
<dbReference type="CDD" id="cd05401">
    <property type="entry name" value="NT_GlnE_GlnD_like"/>
    <property type="match status" value="1"/>
</dbReference>